<feature type="transmembrane region" description="Helical" evidence="9">
    <location>
        <begin position="383"/>
        <end position="402"/>
    </location>
</feature>
<feature type="transmembrane region" description="Helical" evidence="9">
    <location>
        <begin position="122"/>
        <end position="141"/>
    </location>
</feature>
<organism evidence="10 11">
    <name type="scientific">Zhihengliuella flava</name>
    <dbReference type="NCBI Taxonomy" id="1285193"/>
    <lineage>
        <taxon>Bacteria</taxon>
        <taxon>Bacillati</taxon>
        <taxon>Actinomycetota</taxon>
        <taxon>Actinomycetes</taxon>
        <taxon>Micrococcales</taxon>
        <taxon>Micrococcaceae</taxon>
        <taxon>Zhihengliuella</taxon>
    </lineage>
</organism>
<feature type="transmembrane region" description="Helical" evidence="9">
    <location>
        <begin position="442"/>
        <end position="466"/>
    </location>
</feature>
<keyword evidence="11" id="KW-1185">Reference proteome</keyword>
<protein>
    <submittedName>
        <fullName evidence="10">Choline/carnitine/betaine transport</fullName>
    </submittedName>
</protein>
<feature type="transmembrane region" description="Helical" evidence="9">
    <location>
        <begin position="478"/>
        <end position="496"/>
    </location>
</feature>
<evidence type="ECO:0000256" key="8">
    <source>
        <dbReference type="SAM" id="MobiDB-lite"/>
    </source>
</evidence>
<feature type="region of interest" description="Disordered" evidence="8">
    <location>
        <begin position="1"/>
        <end position="24"/>
    </location>
</feature>
<keyword evidence="6 9" id="KW-1133">Transmembrane helix</keyword>
<comment type="subcellular location">
    <subcellularLocation>
        <location evidence="1">Cell membrane</location>
        <topology evidence="1">Multi-pass membrane protein</topology>
    </subcellularLocation>
</comment>
<dbReference type="InterPro" id="IPR018093">
    <property type="entry name" value="BCCT_CS"/>
</dbReference>
<dbReference type="NCBIfam" id="TIGR00842">
    <property type="entry name" value="bcct"/>
    <property type="match status" value="1"/>
</dbReference>
<feature type="transmembrane region" description="Helical" evidence="9">
    <location>
        <begin position="265"/>
        <end position="286"/>
    </location>
</feature>
<reference evidence="10" key="1">
    <citation type="submission" date="2020-11" db="EMBL/GenBank/DDBJ databases">
        <title>Sequencing the genomes of 1000 actinobacteria strains.</title>
        <authorList>
            <person name="Klenk H.-P."/>
        </authorList>
    </citation>
    <scope>NUCLEOTIDE SEQUENCE</scope>
    <source>
        <strain evidence="10">DSM 26152</strain>
    </source>
</reference>
<feature type="transmembrane region" description="Helical" evidence="9">
    <location>
        <begin position="298"/>
        <end position="320"/>
    </location>
</feature>
<dbReference type="EMBL" id="JADOTZ010000001">
    <property type="protein sequence ID" value="MBG6085166.1"/>
    <property type="molecule type" value="Genomic_DNA"/>
</dbReference>
<feature type="transmembrane region" description="Helical" evidence="9">
    <location>
        <begin position="224"/>
        <end position="245"/>
    </location>
</feature>
<feature type="transmembrane region" description="Helical" evidence="9">
    <location>
        <begin position="44"/>
        <end position="64"/>
    </location>
</feature>
<dbReference type="PANTHER" id="PTHR30047:SF7">
    <property type="entry name" value="HIGH-AFFINITY CHOLINE TRANSPORT PROTEIN"/>
    <property type="match status" value="1"/>
</dbReference>
<dbReference type="AlphaFoldDB" id="A0A931DCY3"/>
<feature type="compositionally biased region" description="Polar residues" evidence="8">
    <location>
        <begin position="1"/>
        <end position="16"/>
    </location>
</feature>
<evidence type="ECO:0000256" key="2">
    <source>
        <dbReference type="ARBA" id="ARBA00005658"/>
    </source>
</evidence>
<proteinExistence type="inferred from homology"/>
<feature type="transmembrane region" description="Helical" evidence="9">
    <location>
        <begin position="84"/>
        <end position="102"/>
    </location>
</feature>
<feature type="transmembrane region" description="Helical" evidence="9">
    <location>
        <begin position="508"/>
        <end position="528"/>
    </location>
</feature>
<feature type="transmembrane region" description="Helical" evidence="9">
    <location>
        <begin position="173"/>
        <end position="196"/>
    </location>
</feature>
<name>A0A931DCY3_9MICC</name>
<evidence type="ECO:0000256" key="3">
    <source>
        <dbReference type="ARBA" id="ARBA00022448"/>
    </source>
</evidence>
<comment type="caution">
    <text evidence="10">The sequence shown here is derived from an EMBL/GenBank/DDBJ whole genome shotgun (WGS) entry which is preliminary data.</text>
</comment>
<keyword evidence="5 9" id="KW-0812">Transmembrane</keyword>
<evidence type="ECO:0000256" key="1">
    <source>
        <dbReference type="ARBA" id="ARBA00004651"/>
    </source>
</evidence>
<dbReference type="Pfam" id="PF02028">
    <property type="entry name" value="BCCT"/>
    <property type="match status" value="1"/>
</dbReference>
<accession>A0A931DCY3</accession>
<sequence>MDAPRPTNTPVNSDDTTYPHDTHPGLVPGIAVDEQRVRYGTDKVVFGVAAVLIVGFIIWGVTATENLTTVSGIALSWVVTNTGWLFNVLVAVVLAFLIYLGLSRYGKIPLGRDGEQPEFKTFSWIAMMFSAGVGIGIFFFGPYEPLYYMMYPAPGAADPDTVEAMHKAMAQTLYHWGFHAWAIYSLVGAAVAYGAYRRGRVPLMSSIFTPIFGKDRVNGWQGKTIDMLAIIATLFGTAASLGIGALQIGRGVEIVSGIGEVGNGLLIGIIAVLTIAFILSAVSGIGRGIRWLSNINMTAALALAVFLFIAGPTLFLLNFLPSATFEYFRDFFTMMTLSGSWGEEAAAFSEAWTVFYWAWWASWAPFVGIFLARISRGRTLKEYIFATLGVPFLVAIIAFGIFGGTTMWLRANGNANITADLSPQDLLFEVLHALPMDWLTPLVAMFCISVFFITSADSASLVMGTLSQRGNPTPDKKVTVFWGVAMMGIAVVMLLIGGNEALSGLQNLIIVSALPFSVILLIMLFAFYKDLRTDPAVIRTQYAQVALENAVKTGIDEHGDDFALSVEKTPEGEGAGAEFDSEADEVTEWYQRYDEDGNPVGYDYESGEYEDGWTPETGAIRAVDPSDASAAPKSPIDTDRDEDSQPVR</sequence>
<dbReference type="RefSeq" id="WP_196836381.1">
    <property type="nucleotide sequence ID" value="NZ_JADOTZ010000001.1"/>
</dbReference>
<gene>
    <name evidence="10" type="ORF">IW252_001933</name>
</gene>
<evidence type="ECO:0000256" key="4">
    <source>
        <dbReference type="ARBA" id="ARBA00022475"/>
    </source>
</evidence>
<feature type="transmembrane region" description="Helical" evidence="9">
    <location>
        <begin position="354"/>
        <end position="371"/>
    </location>
</feature>
<dbReference type="GO" id="GO:0005886">
    <property type="term" value="C:plasma membrane"/>
    <property type="evidence" value="ECO:0007669"/>
    <property type="project" value="UniProtKB-SubCell"/>
</dbReference>
<keyword evidence="4" id="KW-1003">Cell membrane</keyword>
<evidence type="ECO:0000313" key="10">
    <source>
        <dbReference type="EMBL" id="MBG6085166.1"/>
    </source>
</evidence>
<keyword evidence="3" id="KW-0813">Transport</keyword>
<evidence type="ECO:0000256" key="9">
    <source>
        <dbReference type="SAM" id="Phobius"/>
    </source>
</evidence>
<dbReference type="PANTHER" id="PTHR30047">
    <property type="entry name" value="HIGH-AFFINITY CHOLINE TRANSPORT PROTEIN-RELATED"/>
    <property type="match status" value="1"/>
</dbReference>
<dbReference type="Proteomes" id="UP000625033">
    <property type="component" value="Unassembled WGS sequence"/>
</dbReference>
<dbReference type="PROSITE" id="PS01303">
    <property type="entry name" value="BCCT"/>
    <property type="match status" value="1"/>
</dbReference>
<evidence type="ECO:0000313" key="11">
    <source>
        <dbReference type="Proteomes" id="UP000625033"/>
    </source>
</evidence>
<evidence type="ECO:0000256" key="5">
    <source>
        <dbReference type="ARBA" id="ARBA00022692"/>
    </source>
</evidence>
<comment type="similarity">
    <text evidence="2">Belongs to the BCCT transporter (TC 2.A.15) family.</text>
</comment>
<dbReference type="GO" id="GO:0022857">
    <property type="term" value="F:transmembrane transporter activity"/>
    <property type="evidence" value="ECO:0007669"/>
    <property type="project" value="InterPro"/>
</dbReference>
<evidence type="ECO:0000256" key="6">
    <source>
        <dbReference type="ARBA" id="ARBA00022989"/>
    </source>
</evidence>
<dbReference type="InterPro" id="IPR000060">
    <property type="entry name" value="BCCT_transptr"/>
</dbReference>
<keyword evidence="7 9" id="KW-0472">Membrane</keyword>
<evidence type="ECO:0000256" key="7">
    <source>
        <dbReference type="ARBA" id="ARBA00023136"/>
    </source>
</evidence>
<feature type="region of interest" description="Disordered" evidence="8">
    <location>
        <begin position="593"/>
        <end position="648"/>
    </location>
</feature>